<evidence type="ECO:0000313" key="2">
    <source>
        <dbReference type="Proteomes" id="UP000640489"/>
    </source>
</evidence>
<protein>
    <submittedName>
        <fullName evidence="1">Uncharacterized protein</fullName>
    </submittedName>
</protein>
<dbReference type="RefSeq" id="WP_194705308.1">
    <property type="nucleotide sequence ID" value="NZ_JADKPN010000001.1"/>
</dbReference>
<name>A0A930YIY2_9ACTN</name>
<sequence>MTHAAAALAGLHDALDAPTDATSWRWTVRRGMVPVRDVLQRERQHPDDSWLSARHGRSARERAVLLRRLAEFGPMVLEHPDVDEVRDGLKRLLADIDHHLQREHDLAYDEVELEIGGSE</sequence>
<accession>A0A930YIY2</accession>
<gene>
    <name evidence="1" type="ORF">ISU07_03420</name>
</gene>
<dbReference type="AlphaFoldDB" id="A0A930YIY2"/>
<evidence type="ECO:0000313" key="1">
    <source>
        <dbReference type="EMBL" id="MBF4762165.1"/>
    </source>
</evidence>
<organism evidence="1 2">
    <name type="scientific">Nocardioides islandensis</name>
    <dbReference type="NCBI Taxonomy" id="433663"/>
    <lineage>
        <taxon>Bacteria</taxon>
        <taxon>Bacillati</taxon>
        <taxon>Actinomycetota</taxon>
        <taxon>Actinomycetes</taxon>
        <taxon>Propionibacteriales</taxon>
        <taxon>Nocardioidaceae</taxon>
        <taxon>Nocardioides</taxon>
    </lineage>
</organism>
<dbReference type="EMBL" id="JADKPN010000001">
    <property type="protein sequence ID" value="MBF4762165.1"/>
    <property type="molecule type" value="Genomic_DNA"/>
</dbReference>
<dbReference type="Proteomes" id="UP000640489">
    <property type="component" value="Unassembled WGS sequence"/>
</dbReference>
<reference evidence="1" key="1">
    <citation type="submission" date="2020-11" db="EMBL/GenBank/DDBJ databases">
        <title>Nocardioides sp. nov., isolated from Soil of Cynanchum wilfordii Hemsley rhizosphere.</title>
        <authorList>
            <person name="Lee J.-S."/>
            <person name="Suh M.K."/>
            <person name="Kim J.-S."/>
        </authorList>
    </citation>
    <scope>NUCLEOTIDE SEQUENCE</scope>
    <source>
        <strain evidence="1">KCTC 19275</strain>
    </source>
</reference>
<keyword evidence="2" id="KW-1185">Reference proteome</keyword>
<comment type="caution">
    <text evidence="1">The sequence shown here is derived from an EMBL/GenBank/DDBJ whole genome shotgun (WGS) entry which is preliminary data.</text>
</comment>
<proteinExistence type="predicted"/>